<dbReference type="InterPro" id="IPR036236">
    <property type="entry name" value="Znf_C2H2_sf"/>
</dbReference>
<feature type="domain" description="C2H2-type" evidence="13">
    <location>
        <begin position="79"/>
        <end position="106"/>
    </location>
</feature>
<organism evidence="14 15">
    <name type="scientific">Pristionchus fissidentatus</name>
    <dbReference type="NCBI Taxonomy" id="1538716"/>
    <lineage>
        <taxon>Eukaryota</taxon>
        <taxon>Metazoa</taxon>
        <taxon>Ecdysozoa</taxon>
        <taxon>Nematoda</taxon>
        <taxon>Chromadorea</taxon>
        <taxon>Rhabditida</taxon>
        <taxon>Rhabditina</taxon>
        <taxon>Diplogasteromorpha</taxon>
        <taxon>Diplogasteroidea</taxon>
        <taxon>Neodiplogasteridae</taxon>
        <taxon>Pristionchus</taxon>
    </lineage>
</organism>
<dbReference type="Proteomes" id="UP001432322">
    <property type="component" value="Unassembled WGS sequence"/>
</dbReference>
<feature type="compositionally biased region" description="Acidic residues" evidence="12">
    <location>
        <begin position="1"/>
        <end position="12"/>
    </location>
</feature>
<evidence type="ECO:0000256" key="8">
    <source>
        <dbReference type="ARBA" id="ARBA00023125"/>
    </source>
</evidence>
<accession>A0AAV5VBW2</accession>
<dbReference type="Pfam" id="PF23611">
    <property type="entry name" value="zf-C2H2_16"/>
    <property type="match status" value="1"/>
</dbReference>
<dbReference type="GO" id="GO:0005634">
    <property type="term" value="C:nucleus"/>
    <property type="evidence" value="ECO:0007669"/>
    <property type="project" value="UniProtKB-SubCell"/>
</dbReference>
<evidence type="ECO:0000256" key="12">
    <source>
        <dbReference type="SAM" id="MobiDB-lite"/>
    </source>
</evidence>
<protein>
    <recommendedName>
        <fullName evidence="13">C2H2-type domain-containing protein</fullName>
    </recommendedName>
</protein>
<dbReference type="FunFam" id="3.30.160.60:FF:002319">
    <property type="entry name" value="Uncharacterized protein"/>
    <property type="match status" value="1"/>
</dbReference>
<dbReference type="SMART" id="SM00355">
    <property type="entry name" value="ZnF_C2H2"/>
    <property type="match status" value="5"/>
</dbReference>
<evidence type="ECO:0000256" key="7">
    <source>
        <dbReference type="ARBA" id="ARBA00023015"/>
    </source>
</evidence>
<evidence type="ECO:0000313" key="14">
    <source>
        <dbReference type="EMBL" id="GMT15944.1"/>
    </source>
</evidence>
<keyword evidence="4" id="KW-0677">Repeat</keyword>
<dbReference type="FunFam" id="3.30.160.60:FF:001480">
    <property type="entry name" value="Si:cabz01071911.3"/>
    <property type="match status" value="1"/>
</dbReference>
<dbReference type="InterPro" id="IPR050331">
    <property type="entry name" value="Zinc_finger"/>
</dbReference>
<feature type="domain" description="C2H2-type" evidence="13">
    <location>
        <begin position="135"/>
        <end position="162"/>
    </location>
</feature>
<keyword evidence="9" id="KW-0804">Transcription</keyword>
<dbReference type="InterPro" id="IPR056438">
    <property type="entry name" value="Znf-C2H2_CTCF"/>
</dbReference>
<dbReference type="Pfam" id="PF00096">
    <property type="entry name" value="zf-C2H2"/>
    <property type="match status" value="2"/>
</dbReference>
<evidence type="ECO:0000256" key="2">
    <source>
        <dbReference type="ARBA" id="ARBA00006991"/>
    </source>
</evidence>
<keyword evidence="3" id="KW-0479">Metal-binding</keyword>
<feature type="domain" description="C2H2-type" evidence="13">
    <location>
        <begin position="191"/>
        <end position="219"/>
    </location>
</feature>
<evidence type="ECO:0000256" key="5">
    <source>
        <dbReference type="ARBA" id="ARBA00022771"/>
    </source>
</evidence>
<dbReference type="EMBL" id="BTSY01000002">
    <property type="protein sequence ID" value="GMT15944.1"/>
    <property type="molecule type" value="Genomic_DNA"/>
</dbReference>
<reference evidence="14" key="1">
    <citation type="submission" date="2023-10" db="EMBL/GenBank/DDBJ databases">
        <title>Genome assembly of Pristionchus species.</title>
        <authorList>
            <person name="Yoshida K."/>
            <person name="Sommer R.J."/>
        </authorList>
    </citation>
    <scope>NUCLEOTIDE SEQUENCE</scope>
    <source>
        <strain evidence="14">RS5133</strain>
    </source>
</reference>
<feature type="domain" description="C2H2-type" evidence="13">
    <location>
        <begin position="163"/>
        <end position="190"/>
    </location>
</feature>
<evidence type="ECO:0000256" key="9">
    <source>
        <dbReference type="ARBA" id="ARBA00023163"/>
    </source>
</evidence>
<dbReference type="GO" id="GO:0008270">
    <property type="term" value="F:zinc ion binding"/>
    <property type="evidence" value="ECO:0007669"/>
    <property type="project" value="UniProtKB-KW"/>
</dbReference>
<feature type="region of interest" description="Disordered" evidence="12">
    <location>
        <begin position="1"/>
        <end position="54"/>
    </location>
</feature>
<dbReference type="InterPro" id="IPR013087">
    <property type="entry name" value="Znf_C2H2_type"/>
</dbReference>
<proteinExistence type="inferred from homology"/>
<keyword evidence="10" id="KW-0539">Nucleus</keyword>
<name>A0AAV5VBW2_9BILA</name>
<keyword evidence="7" id="KW-0805">Transcription regulation</keyword>
<keyword evidence="5 11" id="KW-0863">Zinc-finger</keyword>
<dbReference type="GO" id="GO:0003677">
    <property type="term" value="F:DNA binding"/>
    <property type="evidence" value="ECO:0007669"/>
    <property type="project" value="UniProtKB-KW"/>
</dbReference>
<dbReference type="PROSITE" id="PS50157">
    <property type="entry name" value="ZINC_FINGER_C2H2_2"/>
    <property type="match status" value="5"/>
</dbReference>
<evidence type="ECO:0000259" key="13">
    <source>
        <dbReference type="PROSITE" id="PS50157"/>
    </source>
</evidence>
<dbReference type="SUPFAM" id="SSF57667">
    <property type="entry name" value="beta-beta-alpha zinc fingers"/>
    <property type="match status" value="3"/>
</dbReference>
<sequence length="220" mass="24817">EDDDVTDEDDEMGSSIDESIDDTLSIDNPSSSMTLRKSPSKTHRGESIPKKSAVKSGLYNKKIGTTNTKALQITGKRQLKCDHCGAGFLSNSKLRTHERTHTGEKPFKCAQCGSTFANRGNLKVHERIHKEDKPFKCDKCDLAFTTLSNLKGHKRTHSGEKPFKCDECDYSTNRSDILKTHQRIHTGEQPYSCELCDMTFKHKCSVEKHRKRAHSSLKTE</sequence>
<dbReference type="FunFam" id="3.30.160.60:FF:001465">
    <property type="entry name" value="Zinc finger protein 560"/>
    <property type="match status" value="1"/>
</dbReference>
<comment type="subcellular location">
    <subcellularLocation>
        <location evidence="1">Nucleus</location>
    </subcellularLocation>
</comment>
<feature type="domain" description="C2H2-type" evidence="13">
    <location>
        <begin position="107"/>
        <end position="134"/>
    </location>
</feature>
<dbReference type="PROSITE" id="PS00028">
    <property type="entry name" value="ZINC_FINGER_C2H2_1"/>
    <property type="match status" value="4"/>
</dbReference>
<evidence type="ECO:0000313" key="15">
    <source>
        <dbReference type="Proteomes" id="UP001432322"/>
    </source>
</evidence>
<keyword evidence="15" id="KW-1185">Reference proteome</keyword>
<evidence type="ECO:0000256" key="1">
    <source>
        <dbReference type="ARBA" id="ARBA00004123"/>
    </source>
</evidence>
<evidence type="ECO:0000256" key="6">
    <source>
        <dbReference type="ARBA" id="ARBA00022833"/>
    </source>
</evidence>
<dbReference type="PANTHER" id="PTHR16515">
    <property type="entry name" value="PR DOMAIN ZINC FINGER PROTEIN"/>
    <property type="match status" value="1"/>
</dbReference>
<dbReference type="Pfam" id="PF13894">
    <property type="entry name" value="zf-C2H2_4"/>
    <property type="match status" value="1"/>
</dbReference>
<gene>
    <name evidence="14" type="ORF">PFISCL1PPCAC_7241</name>
</gene>
<keyword evidence="6" id="KW-0862">Zinc</keyword>
<evidence type="ECO:0000256" key="4">
    <source>
        <dbReference type="ARBA" id="ARBA00022737"/>
    </source>
</evidence>
<keyword evidence="8" id="KW-0238">DNA-binding</keyword>
<feature type="compositionally biased region" description="Polar residues" evidence="12">
    <location>
        <begin position="25"/>
        <end position="37"/>
    </location>
</feature>
<evidence type="ECO:0000256" key="10">
    <source>
        <dbReference type="ARBA" id="ARBA00023242"/>
    </source>
</evidence>
<dbReference type="Gene3D" id="3.30.160.60">
    <property type="entry name" value="Classic Zinc Finger"/>
    <property type="match status" value="5"/>
</dbReference>
<dbReference type="PANTHER" id="PTHR16515:SF57">
    <property type="entry name" value="ZINC FINGER PROTEIN 154-LIKE"/>
    <property type="match status" value="1"/>
</dbReference>
<evidence type="ECO:0000256" key="11">
    <source>
        <dbReference type="PROSITE-ProRule" id="PRU00042"/>
    </source>
</evidence>
<evidence type="ECO:0000256" key="3">
    <source>
        <dbReference type="ARBA" id="ARBA00022723"/>
    </source>
</evidence>
<dbReference type="AlphaFoldDB" id="A0AAV5VBW2"/>
<comment type="similarity">
    <text evidence="2">Belongs to the krueppel C2H2-type zinc-finger protein family.</text>
</comment>
<comment type="caution">
    <text evidence="14">The sequence shown here is derived from an EMBL/GenBank/DDBJ whole genome shotgun (WGS) entry which is preliminary data.</text>
</comment>
<dbReference type="FunFam" id="3.30.160.60:FF:000322">
    <property type="entry name" value="GDNF-inducible zinc finger protein 1"/>
    <property type="match status" value="1"/>
</dbReference>
<dbReference type="GO" id="GO:0000122">
    <property type="term" value="P:negative regulation of transcription by RNA polymerase II"/>
    <property type="evidence" value="ECO:0007669"/>
    <property type="project" value="UniProtKB-ARBA"/>
</dbReference>
<feature type="non-terminal residue" evidence="14">
    <location>
        <position position="1"/>
    </location>
</feature>